<dbReference type="EMBL" id="AAHTGA010000026">
    <property type="protein sequence ID" value="ECA0918749.1"/>
    <property type="molecule type" value="Genomic_DNA"/>
</dbReference>
<dbReference type="AlphaFoldDB" id="A0A5I1EL38"/>
<sequence length="149" mass="16887">MLFSSIKDNNGTASDIYKLACLISKSDKLEKIYWSLCVSASQYFSDRVKAVVESDLSKKWSLSSVSEALSLSEIAVRKKLESENTSFYQVLLDARMHKAAKLILNENHHINTVSSKVGVSSTSYFIKMFSTYYGVTPKQFYLHYKSIKT</sequence>
<feature type="domain" description="HTH araC/xylS-type" evidence="4">
    <location>
        <begin position="46"/>
        <end position="143"/>
    </location>
</feature>
<keyword evidence="3" id="KW-0804">Transcription</keyword>
<gene>
    <name evidence="5" type="ORF">ECD07_22015</name>
    <name evidence="6" type="ORF">EIW74_22045</name>
    <name evidence="7" type="ORF">GB147_20925</name>
</gene>
<dbReference type="EMBL" id="DAAHBQ010000121">
    <property type="protein sequence ID" value="HAB5516850.1"/>
    <property type="molecule type" value="Genomic_DNA"/>
</dbReference>
<dbReference type="PANTHER" id="PTHR43280:SF33">
    <property type="entry name" value="HTH-TYPE TRANSCRIPTIONAL REGULATOR APPY-RELATED"/>
    <property type="match status" value="1"/>
</dbReference>
<keyword evidence="1" id="KW-0805">Transcription regulation</keyword>
<accession>A0A5I1EL38</accession>
<evidence type="ECO:0000313" key="7">
    <source>
        <dbReference type="EMBL" id="HAB5516850.1"/>
    </source>
</evidence>
<dbReference type="PANTHER" id="PTHR43280">
    <property type="entry name" value="ARAC-FAMILY TRANSCRIPTIONAL REGULATOR"/>
    <property type="match status" value="1"/>
</dbReference>
<evidence type="ECO:0000313" key="5">
    <source>
        <dbReference type="EMBL" id="EBZ5487341.1"/>
    </source>
</evidence>
<dbReference type="Gene3D" id="1.10.10.60">
    <property type="entry name" value="Homeodomain-like"/>
    <property type="match status" value="1"/>
</dbReference>
<proteinExistence type="predicted"/>
<reference evidence="5" key="2">
    <citation type="submission" date="2018-10" db="EMBL/GenBank/DDBJ databases">
        <authorList>
            <person name="Ashton P.M."/>
            <person name="Dallman T."/>
            <person name="Nair S."/>
            <person name="De Pinna E."/>
            <person name="Peters T."/>
            <person name="Grant K."/>
        </authorList>
    </citation>
    <scope>NUCLEOTIDE SEQUENCE [LARGE SCALE GENOMIC DNA]</scope>
    <source>
        <strain evidence="5">627415</strain>
        <strain evidence="6">644161</strain>
    </source>
</reference>
<dbReference type="InterPro" id="IPR020449">
    <property type="entry name" value="Tscrpt_reg_AraC-type_HTH"/>
</dbReference>
<dbReference type="SMART" id="SM00342">
    <property type="entry name" value="HTH_ARAC"/>
    <property type="match status" value="1"/>
</dbReference>
<dbReference type="Proteomes" id="UP000839927">
    <property type="component" value="Unassembled WGS sequence"/>
</dbReference>
<name>A0A5I1EL38_SALET</name>
<keyword evidence="2" id="KW-0238">DNA-binding</keyword>
<dbReference type="InterPro" id="IPR018062">
    <property type="entry name" value="HTH_AraC-typ_CS"/>
</dbReference>
<protein>
    <submittedName>
        <fullName evidence="5">AraC family transcriptional regulator</fullName>
    </submittedName>
    <submittedName>
        <fullName evidence="7">Helix-turn-helix domain-containing protein</fullName>
    </submittedName>
</protein>
<dbReference type="InterPro" id="IPR009057">
    <property type="entry name" value="Homeodomain-like_sf"/>
</dbReference>
<reference evidence="7" key="1">
    <citation type="journal article" date="2018" name="Genome Biol.">
        <title>SKESA: strategic k-mer extension for scrupulous assemblies.</title>
        <authorList>
            <person name="Souvorov A."/>
            <person name="Agarwala R."/>
            <person name="Lipman D.J."/>
        </authorList>
    </citation>
    <scope>NUCLEOTIDE SEQUENCE</scope>
    <source>
        <strain evidence="7">Salmonella enterica</strain>
    </source>
</reference>
<evidence type="ECO:0000256" key="3">
    <source>
        <dbReference type="ARBA" id="ARBA00023163"/>
    </source>
</evidence>
<evidence type="ECO:0000256" key="2">
    <source>
        <dbReference type="ARBA" id="ARBA00023125"/>
    </source>
</evidence>
<comment type="caution">
    <text evidence="7">The sequence shown here is derived from an EMBL/GenBank/DDBJ whole genome shotgun (WGS) entry which is preliminary data.</text>
</comment>
<evidence type="ECO:0000256" key="1">
    <source>
        <dbReference type="ARBA" id="ARBA00023015"/>
    </source>
</evidence>
<dbReference type="GO" id="GO:0003700">
    <property type="term" value="F:DNA-binding transcription factor activity"/>
    <property type="evidence" value="ECO:0007669"/>
    <property type="project" value="InterPro"/>
</dbReference>
<dbReference type="PROSITE" id="PS00041">
    <property type="entry name" value="HTH_ARAC_FAMILY_1"/>
    <property type="match status" value="1"/>
</dbReference>
<dbReference type="InterPro" id="IPR018060">
    <property type="entry name" value="HTH_AraC"/>
</dbReference>
<evidence type="ECO:0000313" key="6">
    <source>
        <dbReference type="EMBL" id="ECA0918749.1"/>
    </source>
</evidence>
<dbReference type="PRINTS" id="PR00032">
    <property type="entry name" value="HTHARAC"/>
</dbReference>
<dbReference type="Pfam" id="PF12833">
    <property type="entry name" value="HTH_18"/>
    <property type="match status" value="1"/>
</dbReference>
<evidence type="ECO:0000259" key="4">
    <source>
        <dbReference type="PROSITE" id="PS01124"/>
    </source>
</evidence>
<dbReference type="GO" id="GO:0043565">
    <property type="term" value="F:sequence-specific DNA binding"/>
    <property type="evidence" value="ECO:0007669"/>
    <property type="project" value="InterPro"/>
</dbReference>
<organism evidence="7">
    <name type="scientific">Salmonella enterica subsp. enterica serovar Mikawasima</name>
    <dbReference type="NCBI Taxonomy" id="149388"/>
    <lineage>
        <taxon>Bacteria</taxon>
        <taxon>Pseudomonadati</taxon>
        <taxon>Pseudomonadota</taxon>
        <taxon>Gammaproteobacteria</taxon>
        <taxon>Enterobacterales</taxon>
        <taxon>Enterobacteriaceae</taxon>
        <taxon>Salmonella</taxon>
    </lineage>
</organism>
<dbReference type="EMBL" id="AAHRMF010000025">
    <property type="protein sequence ID" value="EBZ5487341.1"/>
    <property type="molecule type" value="Genomic_DNA"/>
</dbReference>
<reference evidence="7" key="3">
    <citation type="submission" date="2019-10" db="EMBL/GenBank/DDBJ databases">
        <authorList>
            <consortium name="NCBI Pathogen Detection Project"/>
        </authorList>
    </citation>
    <scope>NUCLEOTIDE SEQUENCE</scope>
    <source>
        <strain evidence="7">Salmonella enterica</strain>
    </source>
</reference>
<dbReference type="SUPFAM" id="SSF46689">
    <property type="entry name" value="Homeodomain-like"/>
    <property type="match status" value="1"/>
</dbReference>
<dbReference type="PROSITE" id="PS01124">
    <property type="entry name" value="HTH_ARAC_FAMILY_2"/>
    <property type="match status" value="1"/>
</dbReference>